<dbReference type="InterPro" id="IPR011009">
    <property type="entry name" value="Kinase-like_dom_sf"/>
</dbReference>
<comment type="caution">
    <text evidence="2">The sequence shown here is derived from an EMBL/GenBank/DDBJ whole genome shotgun (WGS) entry which is preliminary data.</text>
</comment>
<keyword evidence="3" id="KW-1185">Reference proteome</keyword>
<dbReference type="EC" id="2.7.1.39" evidence="2"/>
<dbReference type="Gene3D" id="3.90.1200.10">
    <property type="match status" value="1"/>
</dbReference>
<dbReference type="InterPro" id="IPR002575">
    <property type="entry name" value="Aminoglycoside_PTrfase"/>
</dbReference>
<gene>
    <name evidence="2" type="ORF">J2853_001426</name>
</gene>
<keyword evidence="2" id="KW-0418">Kinase</keyword>
<dbReference type="Proteomes" id="UP001225356">
    <property type="component" value="Unassembled WGS sequence"/>
</dbReference>
<name>A0ABT9Q639_9ACTN</name>
<dbReference type="GO" id="GO:0004413">
    <property type="term" value="F:homoserine kinase activity"/>
    <property type="evidence" value="ECO:0007669"/>
    <property type="project" value="UniProtKB-EC"/>
</dbReference>
<dbReference type="SUPFAM" id="SSF56112">
    <property type="entry name" value="Protein kinase-like (PK-like)"/>
    <property type="match status" value="1"/>
</dbReference>
<evidence type="ECO:0000259" key="1">
    <source>
        <dbReference type="Pfam" id="PF01636"/>
    </source>
</evidence>
<evidence type="ECO:0000313" key="3">
    <source>
        <dbReference type="Proteomes" id="UP001225356"/>
    </source>
</evidence>
<protein>
    <submittedName>
        <fullName evidence="2">Homoserine kinase type II</fullName>
        <ecNumber evidence="2">2.7.1.39</ecNumber>
    </submittedName>
</protein>
<sequence>MPDSAIPATVERGDRVASLLAARYGLTVRTITQLPIGQGTVNYHAVCDDGLGVFVKSYPAGTDLQSEEAAIALSVRAVEAGIPGPRVLPNQEGQHLDASTSLPVSVWEWMPGGVSPLLSPSQLAEAGTALGRIHALFAALPGNPPEQGSAGQRWRDIDVDAITTTIDELLEIIADRISAGAGDAFDTMAQRTLLERRDQLTHVPGLLAGLPADLTVQVVHGDYSPVNLLFTEETLSAVLDFRPPDPFLVAYDLGRMAFYPNTVVGDANWLDAAATLIGAYRQAHPAVAAVDVRACGRVALLQLLKSLYGVRQHYLKPGLFQADLDEFWLVRHRAVGVLLGDLAASDTLLTELADG</sequence>
<reference evidence="2 3" key="1">
    <citation type="submission" date="2023-07" db="EMBL/GenBank/DDBJ databases">
        <title>Sequencing the genomes of 1000 actinobacteria strains.</title>
        <authorList>
            <person name="Klenk H.-P."/>
        </authorList>
    </citation>
    <scope>NUCLEOTIDE SEQUENCE [LARGE SCALE GENOMIC DNA]</scope>
    <source>
        <strain evidence="2 3">DSM 46740</strain>
    </source>
</reference>
<feature type="domain" description="Aminoglycoside phosphotransferase" evidence="1">
    <location>
        <begin position="31"/>
        <end position="285"/>
    </location>
</feature>
<dbReference type="Pfam" id="PF01636">
    <property type="entry name" value="APH"/>
    <property type="match status" value="1"/>
</dbReference>
<organism evidence="2 3">
    <name type="scientific">Streptosporangium lutulentum</name>
    <dbReference type="NCBI Taxonomy" id="1461250"/>
    <lineage>
        <taxon>Bacteria</taxon>
        <taxon>Bacillati</taxon>
        <taxon>Actinomycetota</taxon>
        <taxon>Actinomycetes</taxon>
        <taxon>Streptosporangiales</taxon>
        <taxon>Streptosporangiaceae</taxon>
        <taxon>Streptosporangium</taxon>
    </lineage>
</organism>
<evidence type="ECO:0000313" key="2">
    <source>
        <dbReference type="EMBL" id="MDP9842215.1"/>
    </source>
</evidence>
<proteinExistence type="predicted"/>
<keyword evidence="2" id="KW-0808">Transferase</keyword>
<accession>A0ABT9Q639</accession>
<dbReference type="RefSeq" id="WP_307556159.1">
    <property type="nucleotide sequence ID" value="NZ_JAUSQU010000001.1"/>
</dbReference>
<dbReference type="EMBL" id="JAUSQU010000001">
    <property type="protein sequence ID" value="MDP9842215.1"/>
    <property type="molecule type" value="Genomic_DNA"/>
</dbReference>